<dbReference type="AlphaFoldDB" id="A0A2T0WQ40"/>
<dbReference type="RefSeq" id="WP_106133360.1">
    <property type="nucleotide sequence ID" value="NZ_PVTR01000004.1"/>
</dbReference>
<keyword evidence="3" id="KW-0255">Endonuclease</keyword>
<keyword evidence="1" id="KW-0812">Transmembrane</keyword>
<accession>A0A2T0WQ40</accession>
<dbReference type="Pfam" id="PF03372">
    <property type="entry name" value="Exo_endo_phos"/>
    <property type="match status" value="1"/>
</dbReference>
<proteinExistence type="predicted"/>
<gene>
    <name evidence="3" type="ORF">CLW00_104296</name>
</gene>
<dbReference type="Proteomes" id="UP000238157">
    <property type="component" value="Unassembled WGS sequence"/>
</dbReference>
<feature type="transmembrane region" description="Helical" evidence="1">
    <location>
        <begin position="59"/>
        <end position="79"/>
    </location>
</feature>
<evidence type="ECO:0000313" key="4">
    <source>
        <dbReference type="Proteomes" id="UP000238157"/>
    </source>
</evidence>
<dbReference type="SUPFAM" id="SSF56219">
    <property type="entry name" value="DNase I-like"/>
    <property type="match status" value="1"/>
</dbReference>
<reference evidence="3 4" key="1">
    <citation type="submission" date="2018-03" db="EMBL/GenBank/DDBJ databases">
        <title>Genomic Encyclopedia of Archaeal and Bacterial Type Strains, Phase II (KMG-II): from individual species to whole genera.</title>
        <authorList>
            <person name="Goeker M."/>
        </authorList>
    </citation>
    <scope>NUCLEOTIDE SEQUENCE [LARGE SCALE GENOMIC DNA]</scope>
    <source>
        <strain evidence="3 4">DSM 27929</strain>
    </source>
</reference>
<keyword evidence="3" id="KW-0269">Exonuclease</keyword>
<dbReference type="GO" id="GO:0004527">
    <property type="term" value="F:exonuclease activity"/>
    <property type="evidence" value="ECO:0007669"/>
    <property type="project" value="UniProtKB-KW"/>
</dbReference>
<dbReference type="EMBL" id="PVTR01000004">
    <property type="protein sequence ID" value="PRY88644.1"/>
    <property type="molecule type" value="Genomic_DNA"/>
</dbReference>
<sequence>MKTVLLILSAILILATFIPVIKKDYWTFRVFDYPRFQKITLSLMILILWLVFGVENNPLHIAAFSGLIISVLFLAYQVFPFTPFAKKMIKDSTGDTGYNFSVMVINVYQENQQYQKVIDLLKKEKPDLFLLVETDQEWADQMTDFKKGYPFFIEIPKDNTYGMLFYSKIKISEEYVRYLIEEDVPSIEVTLDDPKLGEMTIYALHPTPPVPSENTKSTERDAEILMVGKKVKKLHKPVLVLGDLNDVGWSHTSELFLKVSGMLDPRRGRGMFSTFHAKYFFMRWPLDHIFVSKHFTLKSLRLHPNIGSDHFPISGHFTLNPVNKNEGLKATLSDKLEAKEKIKKA</sequence>
<keyword evidence="4" id="KW-1185">Reference proteome</keyword>
<dbReference type="OrthoDB" id="9796594at2"/>
<evidence type="ECO:0000259" key="2">
    <source>
        <dbReference type="Pfam" id="PF03372"/>
    </source>
</evidence>
<name>A0A2T0WQ40_9BACT</name>
<feature type="domain" description="Endonuclease/exonuclease/phosphatase" evidence="2">
    <location>
        <begin position="106"/>
        <end position="310"/>
    </location>
</feature>
<dbReference type="GO" id="GO:0004519">
    <property type="term" value="F:endonuclease activity"/>
    <property type="evidence" value="ECO:0007669"/>
    <property type="project" value="UniProtKB-KW"/>
</dbReference>
<feature type="transmembrane region" description="Helical" evidence="1">
    <location>
        <begin position="35"/>
        <end position="52"/>
    </location>
</feature>
<dbReference type="InterPro" id="IPR005135">
    <property type="entry name" value="Endo/exonuclease/phosphatase"/>
</dbReference>
<dbReference type="InterPro" id="IPR036691">
    <property type="entry name" value="Endo/exonu/phosph_ase_sf"/>
</dbReference>
<keyword evidence="1" id="KW-0472">Membrane</keyword>
<keyword evidence="1" id="KW-1133">Transmembrane helix</keyword>
<evidence type="ECO:0000313" key="3">
    <source>
        <dbReference type="EMBL" id="PRY88644.1"/>
    </source>
</evidence>
<comment type="caution">
    <text evidence="3">The sequence shown here is derived from an EMBL/GenBank/DDBJ whole genome shotgun (WGS) entry which is preliminary data.</text>
</comment>
<keyword evidence="3" id="KW-0540">Nuclease</keyword>
<organism evidence="3 4">
    <name type="scientific">Mongoliibacter ruber</name>
    <dbReference type="NCBI Taxonomy" id="1750599"/>
    <lineage>
        <taxon>Bacteria</taxon>
        <taxon>Pseudomonadati</taxon>
        <taxon>Bacteroidota</taxon>
        <taxon>Cytophagia</taxon>
        <taxon>Cytophagales</taxon>
        <taxon>Cyclobacteriaceae</taxon>
        <taxon>Mongoliibacter</taxon>
    </lineage>
</organism>
<protein>
    <submittedName>
        <fullName evidence="3">Endonuclease/exonuclease/phosphatase (EEP) superfamily protein YafD</fullName>
    </submittedName>
</protein>
<keyword evidence="3" id="KW-0378">Hydrolase</keyword>
<evidence type="ECO:0000256" key="1">
    <source>
        <dbReference type="SAM" id="Phobius"/>
    </source>
</evidence>
<dbReference type="Gene3D" id="3.60.10.10">
    <property type="entry name" value="Endonuclease/exonuclease/phosphatase"/>
    <property type="match status" value="1"/>
</dbReference>